<evidence type="ECO:0000313" key="2">
    <source>
        <dbReference type="EMBL" id="GHA10143.1"/>
    </source>
</evidence>
<name>A0ABQ3CJF7_9ACTN</name>
<accession>A0ABQ3CJF7</accession>
<feature type="compositionally biased region" description="Low complexity" evidence="1">
    <location>
        <begin position="63"/>
        <end position="74"/>
    </location>
</feature>
<dbReference type="Proteomes" id="UP000653644">
    <property type="component" value="Unassembled WGS sequence"/>
</dbReference>
<evidence type="ECO:0000256" key="1">
    <source>
        <dbReference type="SAM" id="MobiDB-lite"/>
    </source>
</evidence>
<sequence length="138" mass="13772">MQADGARCPVAAVTGTRLSRAAGSGDPGRAVSRAGAVRGSVFRAGRRGRGACSSAASGGVYRHRIGPPGRVGRGAPRRREALAGVPASGRHGGRTSPGLKAGAEAPRVPLPPYAAPGAGRNLALRAVILTHGAPNCQR</sequence>
<comment type="caution">
    <text evidence="2">The sequence shown here is derived from an EMBL/GenBank/DDBJ whole genome shotgun (WGS) entry which is preliminary data.</text>
</comment>
<dbReference type="EMBL" id="BMVN01000003">
    <property type="protein sequence ID" value="GHA10143.1"/>
    <property type="molecule type" value="Genomic_DNA"/>
</dbReference>
<protein>
    <submittedName>
        <fullName evidence="2">Uncharacterized protein</fullName>
    </submittedName>
</protein>
<keyword evidence="3" id="KW-1185">Reference proteome</keyword>
<feature type="region of interest" description="Disordered" evidence="1">
    <location>
        <begin position="63"/>
        <end position="112"/>
    </location>
</feature>
<proteinExistence type="predicted"/>
<reference evidence="3" key="1">
    <citation type="journal article" date="2019" name="Int. J. Syst. Evol. Microbiol.">
        <title>The Global Catalogue of Microorganisms (GCM) 10K type strain sequencing project: providing services to taxonomists for standard genome sequencing and annotation.</title>
        <authorList>
            <consortium name="The Broad Institute Genomics Platform"/>
            <consortium name="The Broad Institute Genome Sequencing Center for Infectious Disease"/>
            <person name="Wu L."/>
            <person name="Ma J."/>
        </authorList>
    </citation>
    <scope>NUCLEOTIDE SEQUENCE [LARGE SCALE GENOMIC DNA]</scope>
    <source>
        <strain evidence="3">JCM 4733</strain>
    </source>
</reference>
<organism evidence="2 3">
    <name type="scientific">Streptomyces canarius</name>
    <dbReference type="NCBI Taxonomy" id="285453"/>
    <lineage>
        <taxon>Bacteria</taxon>
        <taxon>Bacillati</taxon>
        <taxon>Actinomycetota</taxon>
        <taxon>Actinomycetes</taxon>
        <taxon>Kitasatosporales</taxon>
        <taxon>Streptomycetaceae</taxon>
        <taxon>Streptomyces</taxon>
    </lineage>
</organism>
<gene>
    <name evidence="2" type="ORF">GCM10010345_13580</name>
</gene>
<evidence type="ECO:0000313" key="3">
    <source>
        <dbReference type="Proteomes" id="UP000653644"/>
    </source>
</evidence>